<evidence type="ECO:0000313" key="1">
    <source>
        <dbReference type="EMBL" id="KII62022.1"/>
    </source>
</evidence>
<protein>
    <submittedName>
        <fullName evidence="1">Uncharacterized protein</fullName>
    </submittedName>
</protein>
<sequence length="129" mass="14556">MKNVRIKFTIKDVIYNESEFGVVNLINHTPRYSPIYNDIKITNIKYFPFPNSDDVQSLSITNIKIGDSILTVNAIPLLVHRKSATKIGVNKSVFICLNSNKTSILNDRPLVATKYPDDSELLSESARDL</sequence>
<comment type="caution">
    <text evidence="1">The sequence shown here is derived from an EMBL/GenBank/DDBJ whole genome shotgun (WGS) entry which is preliminary data.</text>
</comment>
<name>A0A0C2IYX1_THEKT</name>
<proteinExistence type="predicted"/>
<dbReference type="Proteomes" id="UP000031668">
    <property type="component" value="Unassembled WGS sequence"/>
</dbReference>
<reference evidence="1 2" key="1">
    <citation type="journal article" date="2014" name="Genome Biol. Evol.">
        <title>The genome of the myxosporean Thelohanellus kitauei shows adaptations to nutrient acquisition within its fish host.</title>
        <authorList>
            <person name="Yang Y."/>
            <person name="Xiong J."/>
            <person name="Zhou Z."/>
            <person name="Huo F."/>
            <person name="Miao W."/>
            <person name="Ran C."/>
            <person name="Liu Y."/>
            <person name="Zhang J."/>
            <person name="Feng J."/>
            <person name="Wang M."/>
            <person name="Wang M."/>
            <person name="Wang L."/>
            <person name="Yao B."/>
        </authorList>
    </citation>
    <scope>NUCLEOTIDE SEQUENCE [LARGE SCALE GENOMIC DNA]</scope>
    <source>
        <strain evidence="1">Wuqing</strain>
    </source>
</reference>
<dbReference type="EMBL" id="JWZT01005143">
    <property type="protein sequence ID" value="KII62022.1"/>
    <property type="molecule type" value="Genomic_DNA"/>
</dbReference>
<accession>A0A0C2IYX1</accession>
<keyword evidence="2" id="KW-1185">Reference proteome</keyword>
<gene>
    <name evidence="1" type="ORF">RF11_14340</name>
</gene>
<dbReference type="AlphaFoldDB" id="A0A0C2IYX1"/>
<organism evidence="1 2">
    <name type="scientific">Thelohanellus kitauei</name>
    <name type="common">Myxosporean</name>
    <dbReference type="NCBI Taxonomy" id="669202"/>
    <lineage>
        <taxon>Eukaryota</taxon>
        <taxon>Metazoa</taxon>
        <taxon>Cnidaria</taxon>
        <taxon>Myxozoa</taxon>
        <taxon>Myxosporea</taxon>
        <taxon>Bivalvulida</taxon>
        <taxon>Platysporina</taxon>
        <taxon>Myxobolidae</taxon>
        <taxon>Thelohanellus</taxon>
    </lineage>
</organism>
<evidence type="ECO:0000313" key="2">
    <source>
        <dbReference type="Proteomes" id="UP000031668"/>
    </source>
</evidence>